<evidence type="ECO:0000313" key="5">
    <source>
        <dbReference type="Proteomes" id="UP001523262"/>
    </source>
</evidence>
<dbReference type="Proteomes" id="UP001523262">
    <property type="component" value="Unassembled WGS sequence"/>
</dbReference>
<evidence type="ECO:0000256" key="3">
    <source>
        <dbReference type="ARBA" id="ARBA00024344"/>
    </source>
</evidence>
<evidence type="ECO:0000256" key="2">
    <source>
        <dbReference type="ARBA" id="ARBA00024325"/>
    </source>
</evidence>
<reference evidence="4 5" key="1">
    <citation type="submission" date="2022-06" db="EMBL/GenBank/DDBJ databases">
        <authorList>
            <person name="Jeon C.O."/>
        </authorList>
    </citation>
    <scope>NUCLEOTIDE SEQUENCE [LARGE SCALE GENOMIC DNA]</scope>
    <source>
        <strain evidence="4 5">KCTC 13943</strain>
    </source>
</reference>
<organism evidence="4 5">
    <name type="scientific">Neobacillus pocheonensis</name>
    <dbReference type="NCBI Taxonomy" id="363869"/>
    <lineage>
        <taxon>Bacteria</taxon>
        <taxon>Bacillati</taxon>
        <taxon>Bacillota</taxon>
        <taxon>Bacilli</taxon>
        <taxon>Bacillales</taxon>
        <taxon>Bacillaceae</taxon>
        <taxon>Neobacillus</taxon>
    </lineage>
</organism>
<proteinExistence type="inferred from homology"/>
<keyword evidence="4" id="KW-0946">Virion</keyword>
<comment type="similarity">
    <text evidence="3">Belongs to the CotF family.</text>
</comment>
<gene>
    <name evidence="4" type="ORF">NDK43_31880</name>
</gene>
<keyword evidence="5" id="KW-1185">Reference proteome</keyword>
<accession>A0ABT0WIB5</accession>
<evidence type="ECO:0000313" key="4">
    <source>
        <dbReference type="EMBL" id="MCM2536056.1"/>
    </source>
</evidence>
<dbReference type="PANTHER" id="PTHR39183:SF1">
    <property type="entry name" value="SPORE COAT PROTEIN F-LIKE PROTEIN YHCQ"/>
    <property type="match status" value="1"/>
</dbReference>
<comment type="caution">
    <text evidence="4">The sequence shown here is derived from an EMBL/GenBank/DDBJ whole genome shotgun (WGS) entry which is preliminary data.</text>
</comment>
<dbReference type="InterPro" id="IPR012851">
    <property type="entry name" value="Spore_coat_CotF-like"/>
</dbReference>
<dbReference type="Pfam" id="PF07875">
    <property type="entry name" value="Coat_F"/>
    <property type="match status" value="1"/>
</dbReference>
<evidence type="ECO:0000256" key="1">
    <source>
        <dbReference type="ARBA" id="ARBA00022969"/>
    </source>
</evidence>
<dbReference type="Gene3D" id="1.20.1260.10">
    <property type="match status" value="1"/>
</dbReference>
<sequence>MVHEERKMLAWHETMELHELVAFQTLGLMKLKMSYKKVTDHELKELYKKCIHELESHINELLKFYPSAQGYQGRDEEKSEDLREDAGFYAGELLALEKAQVRCLAAAITETATAGLRKTFTNQLIAAIHGHERISNYMLKHGYYPSYDLGHLLGKDIENAHKALKMDY</sequence>
<protein>
    <submittedName>
        <fullName evidence="4">Spore coat protein</fullName>
    </submittedName>
</protein>
<keyword evidence="1" id="KW-0749">Sporulation</keyword>
<dbReference type="InterPro" id="IPR012347">
    <property type="entry name" value="Ferritin-like"/>
</dbReference>
<keyword evidence="4" id="KW-0167">Capsid protein</keyword>
<dbReference type="EMBL" id="JAMQCR010000003">
    <property type="protein sequence ID" value="MCM2536056.1"/>
    <property type="molecule type" value="Genomic_DNA"/>
</dbReference>
<dbReference type="PANTHER" id="PTHR39183">
    <property type="entry name" value="SPORE COAT PROTEIN F-LIKE PROTEIN YHCQ"/>
    <property type="match status" value="1"/>
</dbReference>
<name>A0ABT0WIB5_9BACI</name>
<comment type="subcellular location">
    <subcellularLocation>
        <location evidence="2">Spore coat</location>
    </subcellularLocation>
</comment>